<dbReference type="GO" id="GO:0044782">
    <property type="term" value="P:cilium organization"/>
    <property type="evidence" value="ECO:0007669"/>
    <property type="project" value="TreeGrafter"/>
</dbReference>
<feature type="coiled-coil region" evidence="1">
    <location>
        <begin position="268"/>
        <end position="330"/>
    </location>
</feature>
<feature type="compositionally biased region" description="Low complexity" evidence="2">
    <location>
        <begin position="717"/>
        <end position="728"/>
    </location>
</feature>
<dbReference type="AlphaFoldDB" id="A0AA36FJ85"/>
<dbReference type="PANTHER" id="PTHR24110">
    <property type="entry name" value="CENTROSOMAL PROTEIN OF 78 KDA"/>
    <property type="match status" value="1"/>
</dbReference>
<dbReference type="Gene3D" id="3.80.10.10">
    <property type="entry name" value="Ribonuclease Inhibitor"/>
    <property type="match status" value="1"/>
</dbReference>
<keyword evidence="1" id="KW-0175">Coiled coil</keyword>
<dbReference type="InterPro" id="IPR032675">
    <property type="entry name" value="LRR_dom_sf"/>
</dbReference>
<dbReference type="GO" id="GO:0036064">
    <property type="term" value="C:ciliary basal body"/>
    <property type="evidence" value="ECO:0007669"/>
    <property type="project" value="TreeGrafter"/>
</dbReference>
<accession>A0AA36FJ85</accession>
<sequence length="795" mass="89522">MWVRHQSLVRHNEAWKNSLRYRQPDLECMTGLRRITLNNNPMIGDHGAMLLAEALRDDLWLKALDMQNCGISNFGGKAMNKMLQYNTTLVVLDVRDNPLIEAALLRDIIDHVNLNCKAQTEDNSEPEYEWISLDRPNLESKPRRKKKSARGLNTSHCKKTNIKINGMCYHLDSVHNNLNPHQIASTVIPKPNRGMPWRTAMRATKQRGCFTNHEEQYDSDGNIEIIVDSSPKKEMAWTKFVPDTTDKENHPTKTNHLAAKNCEENNYFSSIENEYKKLQVELVHVKRELEEERIARLESDKNVYKLSMDNNDMQSEVLRLKKKLSLLEEENILDSIESAFMQFHVFLDILRDAGFGQLINMAGIDSNFFSLFKVISSRGNLASSFEVNPNLENIPPESESSTMLAEEAVAATSHVGNNKNAEEVLEMSLDCDQCHNLRKNFKKDVKVQHNQKPDLNSTFELPPNESLDPKSTYPVPDPHQSQSNLKKKLQADNKENKIKEAMLKNMSHAFQNGSVISHTPDLYANSDVPAFEADKHSKNSKLPEYDFFSKTTLPRSSIIENIVQKVSLLKQDSNAKNSSNAKMDVHGGGTVNSSAVNGAKINGATVNGAKSYVATVNGATSPTDQIHVKRTTTECDEADGEIYQMRQNGSTKRISCLRKEKVKEREKETYSQGKEDDQSIRSSVSESAICKNHNCSDNNFVKEKPKGNSMSLTSPQSAGSSKLKLLESLIEEESDSSEGDTYDDYSSASFEDLSSNNYCNPATNRSDKNNEAIPQADDNDSNDTSFLRSISDETF</sequence>
<name>A0AA36FJ85_OCTVU</name>
<keyword evidence="4" id="KW-1185">Reference proteome</keyword>
<dbReference type="InterPro" id="IPR026212">
    <property type="entry name" value="Cep78"/>
</dbReference>
<feature type="compositionally biased region" description="Basic and acidic residues" evidence="2">
    <location>
        <begin position="659"/>
        <end position="679"/>
    </location>
</feature>
<dbReference type="EMBL" id="OX597831">
    <property type="protein sequence ID" value="CAI9736193.1"/>
    <property type="molecule type" value="Genomic_DNA"/>
</dbReference>
<feature type="region of interest" description="Disordered" evidence="2">
    <location>
        <begin position="700"/>
        <end position="795"/>
    </location>
</feature>
<feature type="region of interest" description="Disordered" evidence="2">
    <location>
        <begin position="445"/>
        <end position="490"/>
    </location>
</feature>
<evidence type="ECO:0000313" key="4">
    <source>
        <dbReference type="Proteomes" id="UP001162480"/>
    </source>
</evidence>
<feature type="compositionally biased region" description="Polar residues" evidence="2">
    <location>
        <begin position="748"/>
        <end position="764"/>
    </location>
</feature>
<dbReference type="PANTHER" id="PTHR24110:SF3">
    <property type="entry name" value="CENTROSOMAL PROTEIN OF 78 KDA"/>
    <property type="match status" value="1"/>
</dbReference>
<dbReference type="PRINTS" id="PR02062">
    <property type="entry name" value="CENTROSOME78"/>
</dbReference>
<reference evidence="3" key="1">
    <citation type="submission" date="2023-08" db="EMBL/GenBank/DDBJ databases">
        <authorList>
            <person name="Alioto T."/>
            <person name="Alioto T."/>
            <person name="Gomez Garrido J."/>
        </authorList>
    </citation>
    <scope>NUCLEOTIDE SEQUENCE</scope>
</reference>
<dbReference type="SMART" id="SM00368">
    <property type="entry name" value="LRR_RI"/>
    <property type="match status" value="3"/>
</dbReference>
<feature type="compositionally biased region" description="Polar residues" evidence="2">
    <location>
        <begin position="448"/>
        <end position="459"/>
    </location>
</feature>
<protein>
    <recommendedName>
        <fullName evidence="5">Centrosomal protein of 78 kDa</fullName>
    </recommendedName>
</protein>
<dbReference type="Proteomes" id="UP001162480">
    <property type="component" value="Chromosome 18"/>
</dbReference>
<evidence type="ECO:0000256" key="1">
    <source>
        <dbReference type="SAM" id="Coils"/>
    </source>
</evidence>
<proteinExistence type="predicted"/>
<organism evidence="3 4">
    <name type="scientific">Octopus vulgaris</name>
    <name type="common">Common octopus</name>
    <dbReference type="NCBI Taxonomy" id="6645"/>
    <lineage>
        <taxon>Eukaryota</taxon>
        <taxon>Metazoa</taxon>
        <taxon>Spiralia</taxon>
        <taxon>Lophotrochozoa</taxon>
        <taxon>Mollusca</taxon>
        <taxon>Cephalopoda</taxon>
        <taxon>Coleoidea</taxon>
        <taxon>Octopodiformes</taxon>
        <taxon>Octopoda</taxon>
        <taxon>Incirrata</taxon>
        <taxon>Octopodidae</taxon>
        <taxon>Octopus</taxon>
    </lineage>
</organism>
<feature type="region of interest" description="Disordered" evidence="2">
    <location>
        <begin position="659"/>
        <end position="682"/>
    </location>
</feature>
<dbReference type="SUPFAM" id="SSF52047">
    <property type="entry name" value="RNI-like"/>
    <property type="match status" value="1"/>
</dbReference>
<dbReference type="GO" id="GO:0005813">
    <property type="term" value="C:centrosome"/>
    <property type="evidence" value="ECO:0007669"/>
    <property type="project" value="TreeGrafter"/>
</dbReference>
<gene>
    <name evidence="3" type="ORF">OCTVUL_1B029173</name>
</gene>
<evidence type="ECO:0008006" key="5">
    <source>
        <dbReference type="Google" id="ProtNLM"/>
    </source>
</evidence>
<evidence type="ECO:0000313" key="3">
    <source>
        <dbReference type="EMBL" id="CAI9736193.1"/>
    </source>
</evidence>
<feature type="compositionally biased region" description="Acidic residues" evidence="2">
    <location>
        <begin position="729"/>
        <end position="743"/>
    </location>
</feature>
<feature type="compositionally biased region" description="Polar residues" evidence="2">
    <location>
        <begin position="782"/>
        <end position="795"/>
    </location>
</feature>
<evidence type="ECO:0000256" key="2">
    <source>
        <dbReference type="SAM" id="MobiDB-lite"/>
    </source>
</evidence>